<dbReference type="GO" id="GO:0030286">
    <property type="term" value="C:dynein complex"/>
    <property type="evidence" value="ECO:0007669"/>
    <property type="project" value="InterPro"/>
</dbReference>
<feature type="region of interest" description="Disordered" evidence="11">
    <location>
        <begin position="22"/>
        <end position="59"/>
    </location>
</feature>
<dbReference type="Proteomes" id="UP000734854">
    <property type="component" value="Unassembled WGS sequence"/>
</dbReference>
<feature type="compositionally biased region" description="Polar residues" evidence="11">
    <location>
        <begin position="444"/>
        <end position="453"/>
    </location>
</feature>
<feature type="compositionally biased region" description="Basic and acidic residues" evidence="11">
    <location>
        <begin position="309"/>
        <end position="319"/>
    </location>
</feature>
<evidence type="ECO:0000256" key="11">
    <source>
        <dbReference type="SAM" id="MobiDB-lite"/>
    </source>
</evidence>
<feature type="compositionally biased region" description="Basic and acidic residues" evidence="11">
    <location>
        <begin position="366"/>
        <end position="375"/>
    </location>
</feature>
<evidence type="ECO:0000313" key="12">
    <source>
        <dbReference type="EMBL" id="KAG6496526.1"/>
    </source>
</evidence>
<sequence>MSLLQLPDSLQIWNNAAFDDGASASKISSTPPPPLREVSTNSFAQVDLDPSKENRGPEDIRPLLDAALPKKAPLVYFRDDAKVDDTALDDEISRIEEEIARLNSRLEALRAKKAERESRGRQPRGRIVPAKFMDPKQGSAARNPCTPASKRMDRAIEVTPARAGTRRRGVSLGPLEILATPGRPIGSRPSPAKNLWPSALKKKTEESPAPIEKADHQSGKANETPIGSVHDHKIPGLGKLENMEEDEEATKRNNFNPKSQPPGTAMKMPNAKMTLDTPGNANNRRRTISLGPLEIVASARFRWQNNLQEHTEKPVDKQPKRSSSISPASLKPSASAKKQVTDGADKGTKEGPFQARFRRQNNLQELTEKPVDKQAKRSSSISPASLKPSVSAKKQVVDGAAKGTKEGPFRGIIMRKALFQENQSSASCKRPSTAAKGRVVPSRYSLTTTTGEKQGNKRGKWSLPELSRGNTSALLTGSELEDQMKTYSQMLDDLDVVVSSLSFTPSSPQSIMKLAAMLPKIKTLRRNTQSPRDSGCAKGAAELAGRQPFLAVSEDEVLNSPLTFPQDNSGTVMESRAIICETDMLQAMQQDALCLAGKALDLFDAAETTEIARLIKQEFDHLYGLGWQCIVGDHFGSFVTHHCGCFIYFRIGSLAILLFKGTSDEVNKN</sequence>
<dbReference type="SMART" id="SM01375">
    <property type="entry name" value="Dynein_light"/>
    <property type="match status" value="1"/>
</dbReference>
<comment type="caution">
    <text evidence="12">The sequence shown here is derived from an EMBL/GenBank/DDBJ whole genome shotgun (WGS) entry which is preliminary data.</text>
</comment>
<feature type="region of interest" description="Disordered" evidence="11">
    <location>
        <begin position="113"/>
        <end position="168"/>
    </location>
</feature>
<feature type="region of interest" description="Disordered" evidence="11">
    <location>
        <begin position="424"/>
        <end position="465"/>
    </location>
</feature>
<evidence type="ECO:0000256" key="1">
    <source>
        <dbReference type="ARBA" id="ARBA00004123"/>
    </source>
</evidence>
<dbReference type="AlphaFoldDB" id="A0A8J5L088"/>
<keyword evidence="10" id="KW-0539">Nucleus</keyword>
<name>A0A8J5L088_ZINOF</name>
<evidence type="ECO:0000256" key="8">
    <source>
        <dbReference type="ARBA" id="ARBA00022927"/>
    </source>
</evidence>
<feature type="compositionally biased region" description="Basic and acidic residues" evidence="11">
    <location>
        <begin position="339"/>
        <end position="349"/>
    </location>
</feature>
<keyword evidence="6" id="KW-0493">Microtubule</keyword>
<dbReference type="GO" id="GO:0005634">
    <property type="term" value="C:nucleus"/>
    <property type="evidence" value="ECO:0007669"/>
    <property type="project" value="UniProtKB-SubCell"/>
</dbReference>
<comment type="subcellular location">
    <subcellularLocation>
        <location evidence="2">Cytoplasm</location>
        <location evidence="2">Cytoskeleton</location>
    </subcellularLocation>
    <subcellularLocation>
        <location evidence="1">Nucleus</location>
    </subcellularLocation>
</comment>
<dbReference type="EMBL" id="JACMSC010000012">
    <property type="protein sequence ID" value="KAG6496526.1"/>
    <property type="molecule type" value="Genomic_DNA"/>
</dbReference>
<evidence type="ECO:0000256" key="3">
    <source>
        <dbReference type="ARBA" id="ARBA00015062"/>
    </source>
</evidence>
<keyword evidence="13" id="KW-1185">Reference proteome</keyword>
<organism evidence="12 13">
    <name type="scientific">Zingiber officinale</name>
    <name type="common">Ginger</name>
    <name type="synonym">Amomum zingiber</name>
    <dbReference type="NCBI Taxonomy" id="94328"/>
    <lineage>
        <taxon>Eukaryota</taxon>
        <taxon>Viridiplantae</taxon>
        <taxon>Streptophyta</taxon>
        <taxon>Embryophyta</taxon>
        <taxon>Tracheophyta</taxon>
        <taxon>Spermatophyta</taxon>
        <taxon>Magnoliopsida</taxon>
        <taxon>Liliopsida</taxon>
        <taxon>Zingiberales</taxon>
        <taxon>Zingiberaceae</taxon>
        <taxon>Zingiber</taxon>
    </lineage>
</organism>
<feature type="compositionally biased region" description="Basic and acidic residues" evidence="11">
    <location>
        <begin position="49"/>
        <end position="59"/>
    </location>
</feature>
<dbReference type="InterPro" id="IPR037177">
    <property type="entry name" value="DLC_sf"/>
</dbReference>
<feature type="compositionally biased region" description="Basic and acidic residues" evidence="11">
    <location>
        <begin position="202"/>
        <end position="218"/>
    </location>
</feature>
<dbReference type="CDD" id="cd21452">
    <property type="entry name" value="DLC-like_DYNLL1_DYNLL2"/>
    <property type="match status" value="1"/>
</dbReference>
<dbReference type="FunFam" id="3.30.740.10:FF:000005">
    <property type="entry name" value="Dynein light chain"/>
    <property type="match status" value="1"/>
</dbReference>
<dbReference type="GO" id="GO:0015031">
    <property type="term" value="P:protein transport"/>
    <property type="evidence" value="ECO:0007669"/>
    <property type="project" value="UniProtKB-KW"/>
</dbReference>
<dbReference type="InterPro" id="IPR001372">
    <property type="entry name" value="Dynein_light_chain_typ-1/2"/>
</dbReference>
<keyword evidence="4" id="KW-0813">Transport</keyword>
<proteinExistence type="predicted"/>
<gene>
    <name evidence="12" type="ORF">ZIOFF_044393</name>
</gene>
<evidence type="ECO:0000256" key="7">
    <source>
        <dbReference type="ARBA" id="ARBA00022816"/>
    </source>
</evidence>
<dbReference type="Pfam" id="PF01221">
    <property type="entry name" value="Dynein_light"/>
    <property type="match status" value="1"/>
</dbReference>
<dbReference type="PANTHER" id="PTHR36386:SF1">
    <property type="entry name" value="OS06G0683900 PROTEIN"/>
    <property type="match status" value="1"/>
</dbReference>
<dbReference type="SUPFAM" id="SSF54648">
    <property type="entry name" value="DLC"/>
    <property type="match status" value="1"/>
</dbReference>
<evidence type="ECO:0000256" key="2">
    <source>
        <dbReference type="ARBA" id="ARBA00004245"/>
    </source>
</evidence>
<feature type="region of interest" description="Disordered" evidence="11">
    <location>
        <begin position="201"/>
        <end position="285"/>
    </location>
</feature>
<dbReference type="GO" id="GO:0005874">
    <property type="term" value="C:microtubule"/>
    <property type="evidence" value="ECO:0007669"/>
    <property type="project" value="UniProtKB-KW"/>
</dbReference>
<keyword evidence="8" id="KW-0653">Protein transport</keyword>
<dbReference type="GO" id="GO:0007017">
    <property type="term" value="P:microtubule-based process"/>
    <property type="evidence" value="ECO:0007669"/>
    <property type="project" value="InterPro"/>
</dbReference>
<accession>A0A8J5L088</accession>
<evidence type="ECO:0000256" key="6">
    <source>
        <dbReference type="ARBA" id="ARBA00022701"/>
    </source>
</evidence>
<evidence type="ECO:0000313" key="13">
    <source>
        <dbReference type="Proteomes" id="UP000734854"/>
    </source>
</evidence>
<evidence type="ECO:0000256" key="5">
    <source>
        <dbReference type="ARBA" id="ARBA00022490"/>
    </source>
</evidence>
<evidence type="ECO:0000256" key="9">
    <source>
        <dbReference type="ARBA" id="ARBA00023212"/>
    </source>
</evidence>
<keyword evidence="5" id="KW-0963">Cytoplasm</keyword>
<keyword evidence="9" id="KW-0206">Cytoskeleton</keyword>
<evidence type="ECO:0000256" key="4">
    <source>
        <dbReference type="ARBA" id="ARBA00022448"/>
    </source>
</evidence>
<feature type="region of interest" description="Disordered" evidence="11">
    <location>
        <begin position="309"/>
        <end position="406"/>
    </location>
</feature>
<evidence type="ECO:0000256" key="10">
    <source>
        <dbReference type="ARBA" id="ARBA00023242"/>
    </source>
</evidence>
<feature type="compositionally biased region" description="Low complexity" evidence="11">
    <location>
        <begin position="378"/>
        <end position="391"/>
    </location>
</feature>
<feature type="compositionally biased region" description="Polar residues" evidence="11">
    <location>
        <begin position="252"/>
        <end position="262"/>
    </location>
</feature>
<dbReference type="GO" id="GO:0051028">
    <property type="term" value="P:mRNA transport"/>
    <property type="evidence" value="ECO:0007669"/>
    <property type="project" value="UniProtKB-KW"/>
</dbReference>
<dbReference type="Gene3D" id="3.30.740.10">
    <property type="entry name" value="Protein Inhibitor Of Neuronal Nitric Oxide Synthase"/>
    <property type="match status" value="1"/>
</dbReference>
<reference evidence="12 13" key="1">
    <citation type="submission" date="2020-08" db="EMBL/GenBank/DDBJ databases">
        <title>Plant Genome Project.</title>
        <authorList>
            <person name="Zhang R.-G."/>
        </authorList>
    </citation>
    <scope>NUCLEOTIDE SEQUENCE [LARGE SCALE GENOMIC DNA]</scope>
    <source>
        <tissue evidence="12">Rhizome</tissue>
    </source>
</reference>
<feature type="compositionally biased region" description="Low complexity" evidence="11">
    <location>
        <begin position="321"/>
        <end position="338"/>
    </location>
</feature>
<dbReference type="PANTHER" id="PTHR36386">
    <property type="entry name" value="OS06G0683900 PROTEIN"/>
    <property type="match status" value="1"/>
</dbReference>
<keyword evidence="7" id="KW-0509">mRNA transport</keyword>
<protein>
    <recommendedName>
        <fullName evidence="3">Dynein light chain 1, cytoplasmic</fullName>
    </recommendedName>
</protein>